<protein>
    <submittedName>
        <fullName evidence="2">Uncharacterized protein</fullName>
    </submittedName>
</protein>
<feature type="compositionally biased region" description="Low complexity" evidence="1">
    <location>
        <begin position="128"/>
        <end position="141"/>
    </location>
</feature>
<dbReference type="AlphaFoldDB" id="A0A9P6L581"/>
<name>A0A9P6L581_9AGAM</name>
<accession>A0A9P6L581</accession>
<feature type="compositionally biased region" description="Pro residues" evidence="1">
    <location>
        <begin position="85"/>
        <end position="95"/>
    </location>
</feature>
<dbReference type="OrthoDB" id="2797886at2759"/>
<dbReference type="Proteomes" id="UP000736335">
    <property type="component" value="Unassembled WGS sequence"/>
</dbReference>
<evidence type="ECO:0000256" key="1">
    <source>
        <dbReference type="SAM" id="MobiDB-lite"/>
    </source>
</evidence>
<feature type="compositionally biased region" description="Basic and acidic residues" evidence="1">
    <location>
        <begin position="48"/>
        <end position="59"/>
    </location>
</feature>
<evidence type="ECO:0000313" key="3">
    <source>
        <dbReference type="Proteomes" id="UP000736335"/>
    </source>
</evidence>
<gene>
    <name evidence="2" type="ORF">BJ322DRAFT_1072251</name>
</gene>
<feature type="compositionally biased region" description="Polar residues" evidence="1">
    <location>
        <begin position="207"/>
        <end position="217"/>
    </location>
</feature>
<feature type="region of interest" description="Disordered" evidence="1">
    <location>
        <begin position="1"/>
        <end position="141"/>
    </location>
</feature>
<proteinExistence type="predicted"/>
<feature type="compositionally biased region" description="Polar residues" evidence="1">
    <location>
        <begin position="18"/>
        <end position="38"/>
    </location>
</feature>
<feature type="compositionally biased region" description="Polar residues" evidence="1">
    <location>
        <begin position="183"/>
        <end position="196"/>
    </location>
</feature>
<comment type="caution">
    <text evidence="2">The sequence shown here is derived from an EMBL/GenBank/DDBJ whole genome shotgun (WGS) entry which is preliminary data.</text>
</comment>
<sequence>MFDPQASDEPPPPAYELTQETFDQKTQQGIQASLQSDPLENLWEEWDEAKFEANSRTPEDSSSSSSAPSLPPVTAHQYPKEKGPRPPSPPPPPQEEPAVRPLRIVKKSQTAAYQKAVEASSYQSDNFAGGPAASSDGGASLSRSFSVLSVGRRTPPPMFEAVGPSYDGPQYDEVVMSYVPGNSRPSSPMSVLSAESYQPPALPPQPQMVNSRPNTNMGMRPPPPPLPTQYRGGPRPAPAPAQRPQYRQPGRRVGFDPMSAYKSKSAFTPGLDSTPERVDPSAFYNSAVSAHLSTVPQRSAITPAYRPNGVYQQELQHPRPHHAATFNNFTGMGNAGGMNADMNMGRERPMSVMSTDSSYYPNPPVNLAPNRGWGAFNPNR</sequence>
<evidence type="ECO:0000313" key="2">
    <source>
        <dbReference type="EMBL" id="KAF9782731.1"/>
    </source>
</evidence>
<dbReference type="EMBL" id="WIUZ02000011">
    <property type="protein sequence ID" value="KAF9782731.1"/>
    <property type="molecule type" value="Genomic_DNA"/>
</dbReference>
<organism evidence="2 3">
    <name type="scientific">Thelephora terrestris</name>
    <dbReference type="NCBI Taxonomy" id="56493"/>
    <lineage>
        <taxon>Eukaryota</taxon>
        <taxon>Fungi</taxon>
        <taxon>Dikarya</taxon>
        <taxon>Basidiomycota</taxon>
        <taxon>Agaricomycotina</taxon>
        <taxon>Agaricomycetes</taxon>
        <taxon>Thelephorales</taxon>
        <taxon>Thelephoraceae</taxon>
        <taxon>Thelephora</taxon>
    </lineage>
</organism>
<reference evidence="2" key="1">
    <citation type="journal article" date="2020" name="Nat. Commun.">
        <title>Large-scale genome sequencing of mycorrhizal fungi provides insights into the early evolution of symbiotic traits.</title>
        <authorList>
            <person name="Miyauchi S."/>
            <person name="Kiss E."/>
            <person name="Kuo A."/>
            <person name="Drula E."/>
            <person name="Kohler A."/>
            <person name="Sanchez-Garcia M."/>
            <person name="Morin E."/>
            <person name="Andreopoulos B."/>
            <person name="Barry K.W."/>
            <person name="Bonito G."/>
            <person name="Buee M."/>
            <person name="Carver A."/>
            <person name="Chen C."/>
            <person name="Cichocki N."/>
            <person name="Clum A."/>
            <person name="Culley D."/>
            <person name="Crous P.W."/>
            <person name="Fauchery L."/>
            <person name="Girlanda M."/>
            <person name="Hayes R.D."/>
            <person name="Keri Z."/>
            <person name="LaButti K."/>
            <person name="Lipzen A."/>
            <person name="Lombard V."/>
            <person name="Magnuson J."/>
            <person name="Maillard F."/>
            <person name="Murat C."/>
            <person name="Nolan M."/>
            <person name="Ohm R.A."/>
            <person name="Pangilinan J."/>
            <person name="Pereira M.F."/>
            <person name="Perotto S."/>
            <person name="Peter M."/>
            <person name="Pfister S."/>
            <person name="Riley R."/>
            <person name="Sitrit Y."/>
            <person name="Stielow J.B."/>
            <person name="Szollosi G."/>
            <person name="Zifcakova L."/>
            <person name="Stursova M."/>
            <person name="Spatafora J.W."/>
            <person name="Tedersoo L."/>
            <person name="Vaario L.M."/>
            <person name="Yamada A."/>
            <person name="Yan M."/>
            <person name="Wang P."/>
            <person name="Xu J."/>
            <person name="Bruns T."/>
            <person name="Baldrian P."/>
            <person name="Vilgalys R."/>
            <person name="Dunand C."/>
            <person name="Henrissat B."/>
            <person name="Grigoriev I.V."/>
            <person name="Hibbett D."/>
            <person name="Nagy L.G."/>
            <person name="Martin F.M."/>
        </authorList>
    </citation>
    <scope>NUCLEOTIDE SEQUENCE</scope>
    <source>
        <strain evidence="2">UH-Tt-Lm1</strain>
    </source>
</reference>
<feature type="region of interest" description="Disordered" evidence="1">
    <location>
        <begin position="177"/>
        <end position="249"/>
    </location>
</feature>
<reference evidence="2" key="2">
    <citation type="submission" date="2020-11" db="EMBL/GenBank/DDBJ databases">
        <authorList>
            <consortium name="DOE Joint Genome Institute"/>
            <person name="Kuo A."/>
            <person name="Miyauchi S."/>
            <person name="Kiss E."/>
            <person name="Drula E."/>
            <person name="Kohler A."/>
            <person name="Sanchez-Garcia M."/>
            <person name="Andreopoulos B."/>
            <person name="Barry K.W."/>
            <person name="Bonito G."/>
            <person name="Buee M."/>
            <person name="Carver A."/>
            <person name="Chen C."/>
            <person name="Cichocki N."/>
            <person name="Clum A."/>
            <person name="Culley D."/>
            <person name="Crous P.W."/>
            <person name="Fauchery L."/>
            <person name="Girlanda M."/>
            <person name="Hayes R."/>
            <person name="Keri Z."/>
            <person name="Labutti K."/>
            <person name="Lipzen A."/>
            <person name="Lombard V."/>
            <person name="Magnuson J."/>
            <person name="Maillard F."/>
            <person name="Morin E."/>
            <person name="Murat C."/>
            <person name="Nolan M."/>
            <person name="Ohm R."/>
            <person name="Pangilinan J."/>
            <person name="Pereira M."/>
            <person name="Perotto S."/>
            <person name="Peter M."/>
            <person name="Riley R."/>
            <person name="Sitrit Y."/>
            <person name="Stielow B."/>
            <person name="Szollosi G."/>
            <person name="Zifcakova L."/>
            <person name="Stursova M."/>
            <person name="Spatafora J.W."/>
            <person name="Tedersoo L."/>
            <person name="Vaario L.-M."/>
            <person name="Yamada A."/>
            <person name="Yan M."/>
            <person name="Wang P."/>
            <person name="Xu J."/>
            <person name="Bruns T."/>
            <person name="Baldrian P."/>
            <person name="Vilgalys R."/>
            <person name="Henrissat B."/>
            <person name="Grigoriev I.V."/>
            <person name="Hibbett D."/>
            <person name="Nagy L.G."/>
            <person name="Martin F.M."/>
        </authorList>
    </citation>
    <scope>NUCLEOTIDE SEQUENCE</scope>
    <source>
        <strain evidence="2">UH-Tt-Lm1</strain>
    </source>
</reference>
<keyword evidence="3" id="KW-1185">Reference proteome</keyword>